<evidence type="ECO:0000313" key="1">
    <source>
        <dbReference type="EMBL" id="GBP11648.1"/>
    </source>
</evidence>
<dbReference type="PANTHER" id="PTHR46060:SF1">
    <property type="entry name" value="MARINER MOS1 TRANSPOSASE-LIKE PROTEIN"/>
    <property type="match status" value="1"/>
</dbReference>
<accession>A0A4C1TDX3</accession>
<sequence>MPGKRKTVSILYTSMDEIDPETYPERRRHRGRSEASATTTGAGAWWIYAVRVVVNEHEHPRALIEADQSNPMDSGDFDVEDELRSGRSVTDKVDDVLEKVEIGRALFIMSSYRCAKTINSDLYCQQQMRLEQKVEKKQRQSINRKSVVFLHDNARPHTSLATQQILREFEGSVNASTI</sequence>
<dbReference type="GO" id="GO:0003676">
    <property type="term" value="F:nucleic acid binding"/>
    <property type="evidence" value="ECO:0007669"/>
    <property type="project" value="InterPro"/>
</dbReference>
<keyword evidence="2" id="KW-1185">Reference proteome</keyword>
<gene>
    <name evidence="1" type="primary">SETMAR</name>
    <name evidence="1" type="ORF">EVAR_77773_1</name>
</gene>
<organism evidence="1 2">
    <name type="scientific">Eumeta variegata</name>
    <name type="common">Bagworm moth</name>
    <name type="synonym">Eumeta japonica</name>
    <dbReference type="NCBI Taxonomy" id="151549"/>
    <lineage>
        <taxon>Eukaryota</taxon>
        <taxon>Metazoa</taxon>
        <taxon>Ecdysozoa</taxon>
        <taxon>Arthropoda</taxon>
        <taxon>Hexapoda</taxon>
        <taxon>Insecta</taxon>
        <taxon>Pterygota</taxon>
        <taxon>Neoptera</taxon>
        <taxon>Endopterygota</taxon>
        <taxon>Lepidoptera</taxon>
        <taxon>Glossata</taxon>
        <taxon>Ditrysia</taxon>
        <taxon>Tineoidea</taxon>
        <taxon>Psychidae</taxon>
        <taxon>Oiketicinae</taxon>
        <taxon>Eumeta</taxon>
    </lineage>
</organism>
<keyword evidence="1" id="KW-0489">Methyltransferase</keyword>
<dbReference type="Gene3D" id="3.30.420.10">
    <property type="entry name" value="Ribonuclease H-like superfamily/Ribonuclease H"/>
    <property type="match status" value="1"/>
</dbReference>
<proteinExistence type="predicted"/>
<dbReference type="Proteomes" id="UP000299102">
    <property type="component" value="Unassembled WGS sequence"/>
</dbReference>
<dbReference type="EMBL" id="BGZK01000047">
    <property type="protein sequence ID" value="GBP11648.1"/>
    <property type="molecule type" value="Genomic_DNA"/>
</dbReference>
<dbReference type="GO" id="GO:0008168">
    <property type="term" value="F:methyltransferase activity"/>
    <property type="evidence" value="ECO:0007669"/>
    <property type="project" value="UniProtKB-KW"/>
</dbReference>
<comment type="caution">
    <text evidence="1">The sequence shown here is derived from an EMBL/GenBank/DDBJ whole genome shotgun (WGS) entry which is preliminary data.</text>
</comment>
<dbReference type="AlphaFoldDB" id="A0A4C1TDX3"/>
<dbReference type="GO" id="GO:0032259">
    <property type="term" value="P:methylation"/>
    <property type="evidence" value="ECO:0007669"/>
    <property type="project" value="UniProtKB-KW"/>
</dbReference>
<dbReference type="OrthoDB" id="616263at2759"/>
<name>A0A4C1TDX3_EUMVA</name>
<evidence type="ECO:0000313" key="2">
    <source>
        <dbReference type="Proteomes" id="UP000299102"/>
    </source>
</evidence>
<dbReference type="InterPro" id="IPR036397">
    <property type="entry name" value="RNaseH_sf"/>
</dbReference>
<dbReference type="InterPro" id="IPR052709">
    <property type="entry name" value="Transposase-MT_Hybrid"/>
</dbReference>
<keyword evidence="1" id="KW-0808">Transferase</keyword>
<protein>
    <submittedName>
        <fullName evidence="1">Histone-lysine N-methyltransferase SETMAR</fullName>
    </submittedName>
</protein>
<reference evidence="1 2" key="1">
    <citation type="journal article" date="2019" name="Commun. Biol.">
        <title>The bagworm genome reveals a unique fibroin gene that provides high tensile strength.</title>
        <authorList>
            <person name="Kono N."/>
            <person name="Nakamura H."/>
            <person name="Ohtoshi R."/>
            <person name="Tomita M."/>
            <person name="Numata K."/>
            <person name="Arakawa K."/>
        </authorList>
    </citation>
    <scope>NUCLEOTIDE SEQUENCE [LARGE SCALE GENOMIC DNA]</scope>
</reference>
<dbReference type="PANTHER" id="PTHR46060">
    <property type="entry name" value="MARINER MOS1 TRANSPOSASE-LIKE PROTEIN"/>
    <property type="match status" value="1"/>
</dbReference>